<evidence type="ECO:0000256" key="3">
    <source>
        <dbReference type="ARBA" id="ARBA00043970"/>
    </source>
</evidence>
<comment type="similarity">
    <text evidence="3">Belongs to the alpha-ketoglutarate dehydrogenase component 4 family.</text>
</comment>
<reference evidence="5" key="1">
    <citation type="submission" date="2022-11" db="UniProtKB">
        <authorList>
            <consortium name="WormBaseParasite"/>
        </authorList>
    </citation>
    <scope>IDENTIFICATION</scope>
</reference>
<name>A0A915I725_ROMCU</name>
<dbReference type="PANTHER" id="PTHR31601">
    <property type="entry name" value="28S RIBOSOMAL PROTEIN S36, MITOCHONDRIAL"/>
    <property type="match status" value="1"/>
</dbReference>
<sequence length="99" mass="10747">MSKIIQVVKPHIPSIRFPPHRAQPKFVPGVTFNIAQDSSSRSASNSTSTKPGSIISRTLVETVPPHFLRRKILSREEIDAINTGATGNAEGSDRLVSLT</sequence>
<organism evidence="4 5">
    <name type="scientific">Romanomermis culicivorax</name>
    <name type="common">Nematode worm</name>
    <dbReference type="NCBI Taxonomy" id="13658"/>
    <lineage>
        <taxon>Eukaryota</taxon>
        <taxon>Metazoa</taxon>
        <taxon>Ecdysozoa</taxon>
        <taxon>Nematoda</taxon>
        <taxon>Enoplea</taxon>
        <taxon>Dorylaimia</taxon>
        <taxon>Mermithida</taxon>
        <taxon>Mermithoidea</taxon>
        <taxon>Mermithidae</taxon>
        <taxon>Romanomermis</taxon>
    </lineage>
</organism>
<proteinExistence type="inferred from homology"/>
<accession>A0A915I725</accession>
<keyword evidence="4" id="KW-1185">Reference proteome</keyword>
<dbReference type="AlphaFoldDB" id="A0A915I725"/>
<evidence type="ECO:0000313" key="4">
    <source>
        <dbReference type="Proteomes" id="UP000887565"/>
    </source>
</evidence>
<dbReference type="GO" id="GO:0005739">
    <property type="term" value="C:mitochondrion"/>
    <property type="evidence" value="ECO:0007669"/>
    <property type="project" value="UniProtKB-SubCell"/>
</dbReference>
<dbReference type="GO" id="GO:0006103">
    <property type="term" value="P:2-oxoglutarate metabolic process"/>
    <property type="evidence" value="ECO:0007669"/>
    <property type="project" value="InterPro"/>
</dbReference>
<evidence type="ECO:0000313" key="5">
    <source>
        <dbReference type="WBParaSite" id="nRc.2.0.1.t09943-RA"/>
    </source>
</evidence>
<dbReference type="InterPro" id="IPR020373">
    <property type="entry name" value="Kgd4/YMR-31"/>
</dbReference>
<dbReference type="WBParaSite" id="nRc.2.0.1.t09943-RA">
    <property type="protein sequence ID" value="nRc.2.0.1.t09943-RA"/>
    <property type="gene ID" value="nRc.2.0.1.g09943"/>
</dbReference>
<dbReference type="GO" id="GO:0004591">
    <property type="term" value="F:oxoglutarate dehydrogenase (succinyl-transferring) activity"/>
    <property type="evidence" value="ECO:0007669"/>
    <property type="project" value="TreeGrafter"/>
</dbReference>
<dbReference type="Proteomes" id="UP000887565">
    <property type="component" value="Unplaced"/>
</dbReference>
<evidence type="ECO:0000256" key="2">
    <source>
        <dbReference type="ARBA" id="ARBA00023128"/>
    </source>
</evidence>
<dbReference type="PANTHER" id="PTHR31601:SF2">
    <property type="entry name" value="ALPHA-KETOGLUTARATE DEHYDROGENASE COMPONENT 4"/>
    <property type="match status" value="1"/>
</dbReference>
<evidence type="ECO:0000256" key="1">
    <source>
        <dbReference type="ARBA" id="ARBA00004173"/>
    </source>
</evidence>
<protein>
    <submittedName>
        <fullName evidence="5">Uncharacterized protein</fullName>
    </submittedName>
</protein>
<keyword evidence="2" id="KW-0496">Mitochondrion</keyword>
<comment type="subcellular location">
    <subcellularLocation>
        <location evidence="1">Mitochondrion</location>
    </subcellularLocation>
</comment>